<evidence type="ECO:0000313" key="3">
    <source>
        <dbReference type="Proteomes" id="UP000606974"/>
    </source>
</evidence>
<proteinExistence type="predicted"/>
<dbReference type="Proteomes" id="UP000606974">
    <property type="component" value="Unassembled WGS sequence"/>
</dbReference>
<reference evidence="2" key="1">
    <citation type="submission" date="2020-02" db="EMBL/GenBank/DDBJ databases">
        <authorList>
            <person name="Palmer J.M."/>
        </authorList>
    </citation>
    <scope>NUCLEOTIDE SEQUENCE</scope>
    <source>
        <strain evidence="2">EPUS1.4</strain>
        <tissue evidence="2">Thallus</tissue>
    </source>
</reference>
<keyword evidence="3" id="KW-1185">Reference proteome</keyword>
<keyword evidence="1" id="KW-1133">Transmembrane helix</keyword>
<keyword evidence="1" id="KW-0812">Transmembrane</keyword>
<keyword evidence="1" id="KW-0472">Membrane</keyword>
<organism evidence="2 3">
    <name type="scientific">Endocarpon pusillum</name>
    <dbReference type="NCBI Taxonomy" id="364733"/>
    <lineage>
        <taxon>Eukaryota</taxon>
        <taxon>Fungi</taxon>
        <taxon>Dikarya</taxon>
        <taxon>Ascomycota</taxon>
        <taxon>Pezizomycotina</taxon>
        <taxon>Eurotiomycetes</taxon>
        <taxon>Chaetothyriomycetidae</taxon>
        <taxon>Verrucariales</taxon>
        <taxon>Verrucariaceae</taxon>
        <taxon>Endocarpon</taxon>
    </lineage>
</organism>
<protein>
    <submittedName>
        <fullName evidence="2">Uncharacterized protein</fullName>
    </submittedName>
</protein>
<name>A0A8H7EAS9_9EURO</name>
<dbReference type="EMBL" id="JAACFV010000008">
    <property type="protein sequence ID" value="KAF7513056.1"/>
    <property type="molecule type" value="Genomic_DNA"/>
</dbReference>
<sequence>MRYTSFGAMALPRNDILALATLILSIPGIVATIIGVLISYRSFKQFKTLCELSAGSLPAETLTISLQLVNPPFSQYIGFLPAPPSLTQQASMLMLSACP</sequence>
<dbReference type="OrthoDB" id="5427128at2759"/>
<evidence type="ECO:0000256" key="1">
    <source>
        <dbReference type="SAM" id="Phobius"/>
    </source>
</evidence>
<accession>A0A8H7EAS9</accession>
<feature type="transmembrane region" description="Helical" evidence="1">
    <location>
        <begin position="16"/>
        <end position="38"/>
    </location>
</feature>
<comment type="caution">
    <text evidence="2">The sequence shown here is derived from an EMBL/GenBank/DDBJ whole genome shotgun (WGS) entry which is preliminary data.</text>
</comment>
<dbReference type="AlphaFoldDB" id="A0A8H7EAS9"/>
<evidence type="ECO:0000313" key="2">
    <source>
        <dbReference type="EMBL" id="KAF7513056.1"/>
    </source>
</evidence>
<gene>
    <name evidence="2" type="ORF">GJ744_011322</name>
</gene>